<gene>
    <name evidence="1" type="ORF">GCM10007067_20200</name>
</gene>
<accession>A0A918W8V8</accession>
<protein>
    <recommendedName>
        <fullName evidence="3">Type VI secretion system baseplate subunit TssG</fullName>
    </recommendedName>
</protein>
<dbReference type="AlphaFoldDB" id="A0A918W8V8"/>
<name>A0A918W8V8_9GAMM</name>
<reference evidence="1" key="1">
    <citation type="journal article" date="2014" name="Int. J. Syst. Evol. Microbiol.">
        <title>Complete genome sequence of Corynebacterium casei LMG S-19264T (=DSM 44701T), isolated from a smear-ripened cheese.</title>
        <authorList>
            <consortium name="US DOE Joint Genome Institute (JGI-PGF)"/>
            <person name="Walter F."/>
            <person name="Albersmeier A."/>
            <person name="Kalinowski J."/>
            <person name="Ruckert C."/>
        </authorList>
    </citation>
    <scope>NUCLEOTIDE SEQUENCE</scope>
    <source>
        <strain evidence="1">KCTC 23077</strain>
    </source>
</reference>
<evidence type="ECO:0008006" key="3">
    <source>
        <dbReference type="Google" id="ProtNLM"/>
    </source>
</evidence>
<dbReference type="NCBIfam" id="TIGR03347">
    <property type="entry name" value="VI_chp_1"/>
    <property type="match status" value="1"/>
</dbReference>
<dbReference type="PANTHER" id="PTHR35564">
    <property type="match status" value="1"/>
</dbReference>
<dbReference type="RefSeq" id="WP_189456102.1">
    <property type="nucleotide sequence ID" value="NZ_BMYD01000003.1"/>
</dbReference>
<dbReference type="Pfam" id="PF06996">
    <property type="entry name" value="T6SS_TssG"/>
    <property type="match status" value="1"/>
</dbReference>
<dbReference type="EMBL" id="BMYD01000003">
    <property type="protein sequence ID" value="GHA82219.1"/>
    <property type="molecule type" value="Genomic_DNA"/>
</dbReference>
<evidence type="ECO:0000313" key="1">
    <source>
        <dbReference type="EMBL" id="GHA82219.1"/>
    </source>
</evidence>
<proteinExistence type="predicted"/>
<organism evidence="1 2">
    <name type="scientific">Cognatilysobacter bugurensis</name>
    <dbReference type="NCBI Taxonomy" id="543356"/>
    <lineage>
        <taxon>Bacteria</taxon>
        <taxon>Pseudomonadati</taxon>
        <taxon>Pseudomonadota</taxon>
        <taxon>Gammaproteobacteria</taxon>
        <taxon>Lysobacterales</taxon>
        <taxon>Lysobacteraceae</taxon>
        <taxon>Cognatilysobacter</taxon>
    </lineage>
</organism>
<comment type="caution">
    <text evidence="1">The sequence shown here is derived from an EMBL/GenBank/DDBJ whole genome shotgun (WGS) entry which is preliminary data.</text>
</comment>
<keyword evidence="2" id="KW-1185">Reference proteome</keyword>
<dbReference type="Proteomes" id="UP000646426">
    <property type="component" value="Unassembled WGS sequence"/>
</dbReference>
<dbReference type="InterPro" id="IPR010732">
    <property type="entry name" value="T6SS_TssG-like"/>
</dbReference>
<reference evidence="1" key="2">
    <citation type="submission" date="2020-09" db="EMBL/GenBank/DDBJ databases">
        <authorList>
            <person name="Sun Q."/>
            <person name="Kim S."/>
        </authorList>
    </citation>
    <scope>NUCLEOTIDE SEQUENCE</scope>
    <source>
        <strain evidence="1">KCTC 23077</strain>
    </source>
</reference>
<sequence length="359" mass="39906">MPSAQRRIDPGVAGQLLAEPHRFEFFQALRILETLYVRQGMRSADAVPARLRFRNSLSLGFPASEIEQLEAFDREGERLPHGAAADADTLDALGEVHITPAFTGLLGTAGALPRHYTEQIAHREHYERDRAARAFLDVFTTRAVALHYGAHKKYRLPLQYELDRRERFLPIVLALAGVGMPALRDRLVDGTADVFDQAIAHYAGGIGQRPVSAAFLERMLSDYFRVPVRVEQFVGAWYRVPAEQCTRLGVGNASLGSTALAGDRVWQRDLRMRLWFGPLDRDTFDSLLPGHDAALALTKWLTLLTGASLEYEVRLVLKPEHVRGVAMGGGARLGWDSYLCSQPASQPRSDTGYTLLTLT</sequence>
<dbReference type="PANTHER" id="PTHR35564:SF4">
    <property type="entry name" value="CYTOPLASMIC PROTEIN"/>
    <property type="match status" value="1"/>
</dbReference>
<evidence type="ECO:0000313" key="2">
    <source>
        <dbReference type="Proteomes" id="UP000646426"/>
    </source>
</evidence>